<evidence type="ECO:0000256" key="2">
    <source>
        <dbReference type="ARBA" id="ARBA00022525"/>
    </source>
</evidence>
<accession>A0AA91T3S3</accession>
<dbReference type="EMBL" id="LYUB02000001">
    <property type="protein sequence ID" value="OVF10624.1"/>
    <property type="molecule type" value="Genomic_DNA"/>
</dbReference>
<sequence length="527" mass="53304">MLSVSILTLALIGQVIGDSSSPAVTASPTASSSASRPTLARTATINGFADPIYDRLPACAKGCMDAPVGFCPYWEPGCLCVMTFFGDPIAQCWAENCVGEDIVVAASLATSVCHSIGAPDWKISPSLSTVLSELATAEPTITETEAPSSSPEASSTEPASDATSEAPISSEAASSSSPAITASPIASSSASRPTLARTATINGFADPIYDRLPTCAKGCMDAPVGFCPYWEPGCLCVMTFFGDPIAECWAKNCVGEDIVVAASLATSVCHSIGAPDWKISPSLSTVLSELATAIPTITETEAPSSSQTPEVSSTEVSSEATSDASTSSEAASSSEAPVSSETISSSAAVNSSEIVSSVPSSIAPSSLTIASSSAIYPSNGTTTAVVPSSSATANSDVVVDDVTETVINGVTEIVTVCTKCKTLSGSLTTYTTVVGSVTRTVTAECDTTEGPAQPENGKATVTKGDHGFKGTKTTAGQTTWFTQVTKSASASSPSAAVHTVEQANVAGTNYASWLVSVAALLTAMLMN</sequence>
<dbReference type="PROSITE" id="PS52012">
    <property type="entry name" value="CFEM"/>
    <property type="match status" value="2"/>
</dbReference>
<evidence type="ECO:0000256" key="5">
    <source>
        <dbReference type="PROSITE-ProRule" id="PRU01356"/>
    </source>
</evidence>
<evidence type="ECO:0000256" key="3">
    <source>
        <dbReference type="ARBA" id="ARBA00022729"/>
    </source>
</evidence>
<organism evidence="9 10">
    <name type="scientific">Clavispora lusitaniae</name>
    <name type="common">Candida lusitaniae</name>
    <dbReference type="NCBI Taxonomy" id="36911"/>
    <lineage>
        <taxon>Eukaryota</taxon>
        <taxon>Fungi</taxon>
        <taxon>Dikarya</taxon>
        <taxon>Ascomycota</taxon>
        <taxon>Saccharomycotina</taxon>
        <taxon>Pichiomycetes</taxon>
        <taxon>Metschnikowiaceae</taxon>
        <taxon>Clavispora</taxon>
    </lineage>
</organism>
<feature type="region of interest" description="Disordered" evidence="6">
    <location>
        <begin position="140"/>
        <end position="185"/>
    </location>
</feature>
<evidence type="ECO:0000259" key="8">
    <source>
        <dbReference type="PROSITE" id="PS52012"/>
    </source>
</evidence>
<dbReference type="SMART" id="SM00747">
    <property type="entry name" value="CFEM"/>
    <property type="match status" value="2"/>
</dbReference>
<feature type="region of interest" description="Disordered" evidence="6">
    <location>
        <begin position="297"/>
        <end position="343"/>
    </location>
</feature>
<keyword evidence="3 7" id="KW-0732">Signal</keyword>
<dbReference type="KEGG" id="clus:A9F13_01g00143"/>
<evidence type="ECO:0000313" key="10">
    <source>
        <dbReference type="Proteomes" id="UP000195602"/>
    </source>
</evidence>
<dbReference type="Pfam" id="PF05730">
    <property type="entry name" value="CFEM"/>
    <property type="match status" value="2"/>
</dbReference>
<comment type="subcellular location">
    <subcellularLocation>
        <location evidence="1">Secreted</location>
    </subcellularLocation>
</comment>
<dbReference type="GO" id="GO:0005576">
    <property type="term" value="C:extracellular region"/>
    <property type="evidence" value="ECO:0007669"/>
    <property type="project" value="UniProtKB-SubCell"/>
</dbReference>
<feature type="domain" description="CFEM" evidence="8">
    <location>
        <begin position="31"/>
        <end position="138"/>
    </location>
</feature>
<dbReference type="InterPro" id="IPR008427">
    <property type="entry name" value="Extracellular_membr_CFEM_dom"/>
</dbReference>
<feature type="disulfide bond" evidence="5">
    <location>
        <begin position="80"/>
        <end position="113"/>
    </location>
</feature>
<proteinExistence type="predicted"/>
<evidence type="ECO:0000313" key="9">
    <source>
        <dbReference type="EMBL" id="OVF10624.1"/>
    </source>
</evidence>
<feature type="signal peptide" evidence="7">
    <location>
        <begin position="1"/>
        <end position="17"/>
    </location>
</feature>
<protein>
    <recommendedName>
        <fullName evidence="8">CFEM domain-containing protein</fullName>
    </recommendedName>
</protein>
<keyword evidence="4 5" id="KW-1015">Disulfide bond</keyword>
<feature type="chain" id="PRO_5041694428" description="CFEM domain-containing protein" evidence="7">
    <location>
        <begin position="18"/>
        <end position="527"/>
    </location>
</feature>
<gene>
    <name evidence="9" type="ORF">A9F13_01g00143</name>
</gene>
<dbReference type="Proteomes" id="UP000195602">
    <property type="component" value="Unassembled WGS sequence"/>
</dbReference>
<keyword evidence="2" id="KW-0964">Secreted</keyword>
<reference evidence="9 10" key="1">
    <citation type="submission" date="2017-04" db="EMBL/GenBank/DDBJ databases">
        <title>Draft genome of the yeast Clavispora lusitaniae type strain CBS 6936.</title>
        <authorList>
            <person name="Durrens P."/>
            <person name="Klopp C."/>
            <person name="Biteau N."/>
            <person name="Fitton-Ouhabi V."/>
            <person name="Dementhon K."/>
            <person name="Accoceberry I."/>
            <person name="Sherman D.J."/>
            <person name="Noel T."/>
        </authorList>
    </citation>
    <scope>NUCLEOTIDE SEQUENCE [LARGE SCALE GENOMIC DNA]</scope>
    <source>
        <strain evidence="9 10">CBS 6936</strain>
    </source>
</reference>
<feature type="disulfide bond" evidence="5">
    <location>
        <begin position="227"/>
        <end position="234"/>
    </location>
</feature>
<feature type="region of interest" description="Disordered" evidence="6">
    <location>
        <begin position="448"/>
        <end position="469"/>
    </location>
</feature>
<evidence type="ECO:0000256" key="4">
    <source>
        <dbReference type="ARBA" id="ARBA00023157"/>
    </source>
</evidence>
<comment type="caution">
    <text evidence="5">Lacks conserved residue(s) required for the propagation of feature annotation.</text>
</comment>
<evidence type="ECO:0000256" key="6">
    <source>
        <dbReference type="SAM" id="MobiDB-lite"/>
    </source>
</evidence>
<feature type="disulfide bond" evidence="5">
    <location>
        <begin position="236"/>
        <end position="269"/>
    </location>
</feature>
<name>A0AA91T3S3_CLALS</name>
<comment type="caution">
    <text evidence="9">The sequence shown here is derived from an EMBL/GenBank/DDBJ whole genome shotgun (WGS) entry which is preliminary data.</text>
</comment>
<feature type="disulfide bond" evidence="5">
    <location>
        <begin position="71"/>
        <end position="78"/>
    </location>
</feature>
<evidence type="ECO:0000256" key="1">
    <source>
        <dbReference type="ARBA" id="ARBA00004613"/>
    </source>
</evidence>
<dbReference type="AlphaFoldDB" id="A0AA91T3S3"/>
<feature type="domain" description="CFEM" evidence="8">
    <location>
        <begin position="187"/>
        <end position="294"/>
    </location>
</feature>
<evidence type="ECO:0000256" key="7">
    <source>
        <dbReference type="SAM" id="SignalP"/>
    </source>
</evidence>